<dbReference type="InterPro" id="IPR005828">
    <property type="entry name" value="MFS_sugar_transport-like"/>
</dbReference>
<feature type="transmembrane region" description="Helical" evidence="7">
    <location>
        <begin position="519"/>
        <end position="543"/>
    </location>
</feature>
<dbReference type="OMA" id="MFQAKFD"/>
<feature type="domain" description="Major facilitator superfamily (MFS) profile" evidence="8">
    <location>
        <begin position="120"/>
        <end position="573"/>
    </location>
</feature>
<dbReference type="PROSITE" id="PS50850">
    <property type="entry name" value="MFS"/>
    <property type="match status" value="1"/>
</dbReference>
<evidence type="ECO:0000256" key="1">
    <source>
        <dbReference type="ARBA" id="ARBA00004141"/>
    </source>
</evidence>
<evidence type="ECO:0000256" key="5">
    <source>
        <dbReference type="RuleBase" id="RU003346"/>
    </source>
</evidence>
<evidence type="ECO:0000256" key="3">
    <source>
        <dbReference type="ARBA" id="ARBA00022989"/>
    </source>
</evidence>
<keyword evidence="3 7" id="KW-1133">Transmembrane helix</keyword>
<feature type="region of interest" description="Disordered" evidence="6">
    <location>
        <begin position="81"/>
        <end position="106"/>
    </location>
</feature>
<feature type="transmembrane region" description="Helical" evidence="7">
    <location>
        <begin position="480"/>
        <end position="507"/>
    </location>
</feature>
<dbReference type="InterPro" id="IPR045263">
    <property type="entry name" value="GLUT"/>
</dbReference>
<dbReference type="PANTHER" id="PTHR23503">
    <property type="entry name" value="SOLUTE CARRIER FAMILY 2"/>
    <property type="match status" value="1"/>
</dbReference>
<dbReference type="EMBL" id="JAPWDV010000002">
    <property type="protein sequence ID" value="KAJ6221282.1"/>
    <property type="molecule type" value="Genomic_DNA"/>
</dbReference>
<keyword evidence="2 7" id="KW-0812">Transmembrane</keyword>
<dbReference type="InterPro" id="IPR003663">
    <property type="entry name" value="Sugar/inositol_transpt"/>
</dbReference>
<dbReference type="Pfam" id="PF00083">
    <property type="entry name" value="Sugar_tr"/>
    <property type="match status" value="1"/>
</dbReference>
<dbReference type="InterPro" id="IPR020846">
    <property type="entry name" value="MFS_dom"/>
</dbReference>
<protein>
    <recommendedName>
        <fullName evidence="8">Major facilitator superfamily (MFS) profile domain-containing protein</fullName>
    </recommendedName>
</protein>
<dbReference type="PRINTS" id="PR00171">
    <property type="entry name" value="SUGRTRNSPORT"/>
</dbReference>
<dbReference type="GO" id="GO:0015149">
    <property type="term" value="F:hexose transmembrane transporter activity"/>
    <property type="evidence" value="ECO:0007669"/>
    <property type="project" value="TreeGrafter"/>
</dbReference>
<feature type="transmembrane region" description="Helical" evidence="7">
    <location>
        <begin position="202"/>
        <end position="222"/>
    </location>
</feature>
<evidence type="ECO:0000256" key="4">
    <source>
        <dbReference type="ARBA" id="ARBA00023136"/>
    </source>
</evidence>
<sequence length="599" mass="65922">MDGRGRISPSTCSSAETASTSGSALSLAESTDSRINPVDGGDGGVMNFNQMEISQISTKPPIEIRSEIEKLSNIHNHLQHHHNHPYIHSPSSQSPPLPIKPESSSQTGKSELTWKVALAAGVSFLTNSLPSGFNMGVVNTPEEIFKEFFNNTLNGNQIPGNTMINNQQIEMLWSFAVSLLLVGAFIGCTFTGYLADTIGRRGLLTLNALVGLLGVSLCWLSKFLPSVWVFMAGRFIAGLHTGVGSSLVPMYMFEIAPASLATSLGTLHVMGMNGGQMIAMILGLEPILGTYSRWQLLFFVNSVFIILGLTVILLCPESPVYLLVMKQKDERAIQTLQMIRGGHPNERNDVISRDFAILRLERKNKEMNNNRSIIRLLLTNPSFRTSLLVVCVLHAGQQLIGINAVFYYSTKTFRSVGLSARTSQYSSIGCTALNTVSALLSIPMIRRFASRRLLLVSSMATATSLVILTLSMTFNHYFEWLNYVTIAIILIFVYAFAFGLGPIPYMIGGELFEQSTMAIGMSIGCFVNWFCNFLIAITFPLVVLVINQFVFLIFIFFNVLLLAFIYFRVPDTRNCSSKESNTNVSTTIATIGSQCKCEH</sequence>
<dbReference type="Proteomes" id="UP001142055">
    <property type="component" value="Chromosome 2"/>
</dbReference>
<reference evidence="9" key="1">
    <citation type="submission" date="2022-12" db="EMBL/GenBank/DDBJ databases">
        <title>Genome assemblies of Blomia tropicalis.</title>
        <authorList>
            <person name="Cui Y."/>
        </authorList>
    </citation>
    <scope>NUCLEOTIDE SEQUENCE</scope>
    <source>
        <tissue evidence="9">Adult mites</tissue>
    </source>
</reference>
<feature type="transmembrane region" description="Helical" evidence="7">
    <location>
        <begin position="260"/>
        <end position="284"/>
    </location>
</feature>
<proteinExistence type="inferred from homology"/>
<dbReference type="AlphaFoldDB" id="A0A9Q0MBR3"/>
<gene>
    <name evidence="9" type="ORF">RDWZM_007094</name>
</gene>
<evidence type="ECO:0000256" key="6">
    <source>
        <dbReference type="SAM" id="MobiDB-lite"/>
    </source>
</evidence>
<feature type="transmembrane region" description="Helical" evidence="7">
    <location>
        <begin position="296"/>
        <end position="324"/>
    </location>
</feature>
<evidence type="ECO:0000256" key="7">
    <source>
        <dbReference type="SAM" id="Phobius"/>
    </source>
</evidence>
<dbReference type="PANTHER" id="PTHR23503:SF127">
    <property type="entry name" value="FI08437P-RELATED"/>
    <property type="match status" value="1"/>
</dbReference>
<name>A0A9Q0MBR3_BLOTA</name>
<dbReference type="NCBIfam" id="TIGR00879">
    <property type="entry name" value="SP"/>
    <property type="match status" value="1"/>
</dbReference>
<evidence type="ECO:0000313" key="10">
    <source>
        <dbReference type="Proteomes" id="UP001142055"/>
    </source>
</evidence>
<keyword evidence="4 7" id="KW-0472">Membrane</keyword>
<keyword evidence="5" id="KW-0813">Transport</keyword>
<feature type="transmembrane region" description="Helical" evidence="7">
    <location>
        <begin position="171"/>
        <end position="195"/>
    </location>
</feature>
<dbReference type="InterPro" id="IPR036259">
    <property type="entry name" value="MFS_trans_sf"/>
</dbReference>
<dbReference type="Gene3D" id="1.20.1250.20">
    <property type="entry name" value="MFS general substrate transporter like domains"/>
    <property type="match status" value="1"/>
</dbReference>
<comment type="similarity">
    <text evidence="5">Belongs to the major facilitator superfamily. Sugar transporter (TC 2.A.1.1) family.</text>
</comment>
<comment type="subcellular location">
    <subcellularLocation>
        <location evidence="1">Membrane</location>
        <topology evidence="1">Multi-pass membrane protein</topology>
    </subcellularLocation>
</comment>
<feature type="compositionally biased region" description="Low complexity" evidence="6">
    <location>
        <begin position="8"/>
        <end position="30"/>
    </location>
</feature>
<comment type="caution">
    <text evidence="9">The sequence shown here is derived from an EMBL/GenBank/DDBJ whole genome shotgun (WGS) entry which is preliminary data.</text>
</comment>
<dbReference type="SUPFAM" id="SSF103473">
    <property type="entry name" value="MFS general substrate transporter"/>
    <property type="match status" value="1"/>
</dbReference>
<evidence type="ECO:0000313" key="9">
    <source>
        <dbReference type="EMBL" id="KAJ6221282.1"/>
    </source>
</evidence>
<evidence type="ECO:0000256" key="2">
    <source>
        <dbReference type="ARBA" id="ARBA00022692"/>
    </source>
</evidence>
<feature type="region of interest" description="Disordered" evidence="6">
    <location>
        <begin position="1"/>
        <end position="46"/>
    </location>
</feature>
<dbReference type="GO" id="GO:0016020">
    <property type="term" value="C:membrane"/>
    <property type="evidence" value="ECO:0007669"/>
    <property type="project" value="UniProtKB-SubCell"/>
</dbReference>
<keyword evidence="10" id="KW-1185">Reference proteome</keyword>
<evidence type="ECO:0000259" key="8">
    <source>
        <dbReference type="PROSITE" id="PS50850"/>
    </source>
</evidence>
<feature type="transmembrane region" description="Helical" evidence="7">
    <location>
        <begin position="387"/>
        <end position="410"/>
    </location>
</feature>
<feature type="transmembrane region" description="Helical" evidence="7">
    <location>
        <begin position="228"/>
        <end position="248"/>
    </location>
</feature>
<organism evidence="9 10">
    <name type="scientific">Blomia tropicalis</name>
    <name type="common">Mite</name>
    <dbReference type="NCBI Taxonomy" id="40697"/>
    <lineage>
        <taxon>Eukaryota</taxon>
        <taxon>Metazoa</taxon>
        <taxon>Ecdysozoa</taxon>
        <taxon>Arthropoda</taxon>
        <taxon>Chelicerata</taxon>
        <taxon>Arachnida</taxon>
        <taxon>Acari</taxon>
        <taxon>Acariformes</taxon>
        <taxon>Sarcoptiformes</taxon>
        <taxon>Astigmata</taxon>
        <taxon>Glycyphagoidea</taxon>
        <taxon>Echimyopodidae</taxon>
        <taxon>Blomia</taxon>
    </lineage>
</organism>
<feature type="transmembrane region" description="Helical" evidence="7">
    <location>
        <begin position="549"/>
        <end position="569"/>
    </location>
</feature>
<accession>A0A9Q0MBR3</accession>
<feature type="transmembrane region" description="Helical" evidence="7">
    <location>
        <begin position="453"/>
        <end position="474"/>
    </location>
</feature>